<evidence type="ECO:0000256" key="2">
    <source>
        <dbReference type="ARBA" id="ARBA00012438"/>
    </source>
</evidence>
<reference evidence="12" key="1">
    <citation type="journal article" date="2019" name="Int. J. Syst. Evol. Microbiol.">
        <title>The Global Catalogue of Microorganisms (GCM) 10K type strain sequencing project: providing services to taxonomists for standard genome sequencing and annotation.</title>
        <authorList>
            <consortium name="The Broad Institute Genomics Platform"/>
            <consortium name="The Broad Institute Genome Sequencing Center for Infectious Disease"/>
            <person name="Wu L."/>
            <person name="Ma J."/>
        </authorList>
    </citation>
    <scope>NUCLEOTIDE SEQUENCE [LARGE SCALE GENOMIC DNA]</scope>
    <source>
        <strain evidence="12">CGMCC 4.7181</strain>
    </source>
</reference>
<evidence type="ECO:0000259" key="10">
    <source>
        <dbReference type="SMART" id="SM00387"/>
    </source>
</evidence>
<keyword evidence="3" id="KW-0597">Phosphoprotein</keyword>
<feature type="domain" description="Histidine kinase/HSP90-like ATPase" evidence="10">
    <location>
        <begin position="334"/>
        <end position="425"/>
    </location>
</feature>
<evidence type="ECO:0000256" key="1">
    <source>
        <dbReference type="ARBA" id="ARBA00000085"/>
    </source>
</evidence>
<keyword evidence="6 11" id="KW-0418">Kinase</keyword>
<name>A0ABQ2N2V4_9MICO</name>
<feature type="transmembrane region" description="Helical" evidence="9">
    <location>
        <begin position="57"/>
        <end position="76"/>
    </location>
</feature>
<keyword evidence="9" id="KW-0812">Transmembrane</keyword>
<feature type="transmembrane region" description="Helical" evidence="9">
    <location>
        <begin position="83"/>
        <end position="99"/>
    </location>
</feature>
<dbReference type="SUPFAM" id="SSF55874">
    <property type="entry name" value="ATPase domain of HSP90 chaperone/DNA topoisomerase II/histidine kinase"/>
    <property type="match status" value="1"/>
</dbReference>
<keyword evidence="9" id="KW-1133">Transmembrane helix</keyword>
<feature type="transmembrane region" description="Helical" evidence="9">
    <location>
        <begin position="31"/>
        <end position="51"/>
    </location>
</feature>
<dbReference type="PANTHER" id="PTHR24421:SF10">
    <property type="entry name" value="NITRATE_NITRITE SENSOR PROTEIN NARQ"/>
    <property type="match status" value="1"/>
</dbReference>
<keyword evidence="5" id="KW-0547">Nucleotide-binding</keyword>
<dbReference type="Gene3D" id="3.30.565.10">
    <property type="entry name" value="Histidine kinase-like ATPase, C-terminal domain"/>
    <property type="match status" value="1"/>
</dbReference>
<dbReference type="EC" id="2.7.13.3" evidence="2"/>
<evidence type="ECO:0000256" key="8">
    <source>
        <dbReference type="ARBA" id="ARBA00023012"/>
    </source>
</evidence>
<evidence type="ECO:0000256" key="5">
    <source>
        <dbReference type="ARBA" id="ARBA00022741"/>
    </source>
</evidence>
<evidence type="ECO:0000313" key="11">
    <source>
        <dbReference type="EMBL" id="GGO66473.1"/>
    </source>
</evidence>
<evidence type="ECO:0000313" key="12">
    <source>
        <dbReference type="Proteomes" id="UP000638043"/>
    </source>
</evidence>
<keyword evidence="9" id="KW-0472">Membrane</keyword>
<dbReference type="InterPro" id="IPR050482">
    <property type="entry name" value="Sensor_HK_TwoCompSys"/>
</dbReference>
<dbReference type="RefSeq" id="WP_188702570.1">
    <property type="nucleotide sequence ID" value="NZ_BMMQ01000009.1"/>
</dbReference>
<gene>
    <name evidence="11" type="ORF">GCM10010910_26000</name>
</gene>
<comment type="catalytic activity">
    <reaction evidence="1">
        <text>ATP + protein L-histidine = ADP + protein N-phospho-L-histidine.</text>
        <dbReference type="EC" id="2.7.13.3"/>
    </reaction>
</comment>
<dbReference type="CDD" id="cd16917">
    <property type="entry name" value="HATPase_UhpB-NarQ-NarX-like"/>
    <property type="match status" value="1"/>
</dbReference>
<dbReference type="PANTHER" id="PTHR24421">
    <property type="entry name" value="NITRATE/NITRITE SENSOR PROTEIN NARX-RELATED"/>
    <property type="match status" value="1"/>
</dbReference>
<dbReference type="Pfam" id="PF07730">
    <property type="entry name" value="HisKA_3"/>
    <property type="match status" value="1"/>
</dbReference>
<accession>A0ABQ2N2V4</accession>
<evidence type="ECO:0000256" key="3">
    <source>
        <dbReference type="ARBA" id="ARBA00022553"/>
    </source>
</evidence>
<dbReference type="InterPro" id="IPR011712">
    <property type="entry name" value="Sig_transdc_His_kin_sub3_dim/P"/>
</dbReference>
<comment type="caution">
    <text evidence="11">The sequence shown here is derived from an EMBL/GenBank/DDBJ whole genome shotgun (WGS) entry which is preliminary data.</text>
</comment>
<evidence type="ECO:0000256" key="7">
    <source>
        <dbReference type="ARBA" id="ARBA00022840"/>
    </source>
</evidence>
<dbReference type="Pfam" id="PF02518">
    <property type="entry name" value="HATPase_c"/>
    <property type="match status" value="1"/>
</dbReference>
<feature type="transmembrane region" description="Helical" evidence="9">
    <location>
        <begin position="130"/>
        <end position="149"/>
    </location>
</feature>
<dbReference type="EMBL" id="BMMQ01000009">
    <property type="protein sequence ID" value="GGO66473.1"/>
    <property type="molecule type" value="Genomic_DNA"/>
</dbReference>
<dbReference type="InterPro" id="IPR036890">
    <property type="entry name" value="HATPase_C_sf"/>
</dbReference>
<dbReference type="Proteomes" id="UP000638043">
    <property type="component" value="Unassembled WGS sequence"/>
</dbReference>
<sequence length="428" mass="46041">MTTTLERPAAAAAAATFTRDPLTAAEARSDVWVGLALFVGSVISLILGYFAQMFGSAGLDLRWGLLYAAALSLPFVVRRRHPILVAIVVNLVYIVGMEAGATEAYVGQIALFLSMYTVGAWVDDRRRAQLVRFGIIAAMFIWLLVATFRSATEPPPEGMPDAVGAMSPLVAYMMIQWLVNLVFFAGAYVMGDRAYEAALGRRALRERTQELEEQQEIAAAQAVALDRVRIARELHDVVAHHVSAMGVQAGAARTVLDANPEAAKGALAAVEESSRQVIGELRHLLDTLRSSDDDDDAPSTIGLEALDPLVRSSQAAGTPTSLRIVGEPRPVPAFAQVNLYRIAQEALTNARRHAGPDVTADVRLRYGSDFVELEVTNTGRIVLASRTGLGTLGMRERATAMGAHLEAGPRDSGGYLVRVKVPLTPPFI</sequence>
<keyword evidence="4" id="KW-0808">Transferase</keyword>
<feature type="transmembrane region" description="Helical" evidence="9">
    <location>
        <begin position="169"/>
        <end position="191"/>
    </location>
</feature>
<evidence type="ECO:0000256" key="4">
    <source>
        <dbReference type="ARBA" id="ARBA00022679"/>
    </source>
</evidence>
<keyword evidence="12" id="KW-1185">Reference proteome</keyword>
<proteinExistence type="predicted"/>
<dbReference type="SMART" id="SM00387">
    <property type="entry name" value="HATPase_c"/>
    <property type="match status" value="1"/>
</dbReference>
<organism evidence="11 12">
    <name type="scientific">Microbacterium nanhaiense</name>
    <dbReference type="NCBI Taxonomy" id="1301026"/>
    <lineage>
        <taxon>Bacteria</taxon>
        <taxon>Bacillati</taxon>
        <taxon>Actinomycetota</taxon>
        <taxon>Actinomycetes</taxon>
        <taxon>Micrococcales</taxon>
        <taxon>Microbacteriaceae</taxon>
        <taxon>Microbacterium</taxon>
    </lineage>
</organism>
<keyword evidence="8" id="KW-0902">Two-component regulatory system</keyword>
<evidence type="ECO:0000256" key="9">
    <source>
        <dbReference type="SAM" id="Phobius"/>
    </source>
</evidence>
<feature type="transmembrane region" description="Helical" evidence="9">
    <location>
        <begin position="105"/>
        <end position="123"/>
    </location>
</feature>
<dbReference type="InterPro" id="IPR003594">
    <property type="entry name" value="HATPase_dom"/>
</dbReference>
<dbReference type="GO" id="GO:0016301">
    <property type="term" value="F:kinase activity"/>
    <property type="evidence" value="ECO:0007669"/>
    <property type="project" value="UniProtKB-KW"/>
</dbReference>
<dbReference type="Gene3D" id="1.20.5.1930">
    <property type="match status" value="1"/>
</dbReference>
<evidence type="ECO:0000256" key="6">
    <source>
        <dbReference type="ARBA" id="ARBA00022777"/>
    </source>
</evidence>
<keyword evidence="7" id="KW-0067">ATP-binding</keyword>
<protein>
    <recommendedName>
        <fullName evidence="2">histidine kinase</fullName>
        <ecNumber evidence="2">2.7.13.3</ecNumber>
    </recommendedName>
</protein>